<proteinExistence type="predicted"/>
<dbReference type="InterPro" id="IPR017560">
    <property type="entry name" value="Cyt_c_biogenesis_CcmI"/>
</dbReference>
<evidence type="ECO:0000256" key="1">
    <source>
        <dbReference type="ARBA" id="ARBA00004196"/>
    </source>
</evidence>
<dbReference type="AlphaFoldDB" id="A0A2N5XR13"/>
<comment type="caution">
    <text evidence="8">The sequence shown here is derived from an EMBL/GenBank/DDBJ whole genome shotgun (WGS) entry which is preliminary data.</text>
</comment>
<feature type="compositionally biased region" description="Low complexity" evidence="5">
    <location>
        <begin position="322"/>
        <end position="338"/>
    </location>
</feature>
<dbReference type="InterPro" id="IPR056413">
    <property type="entry name" value="TPR_CcmH_CycH"/>
</dbReference>
<keyword evidence="9" id="KW-1185">Reference proteome</keyword>
<dbReference type="OrthoDB" id="9815847at2"/>
<dbReference type="Pfam" id="PF23914">
    <property type="entry name" value="TPR_CcmH_CycH"/>
    <property type="match status" value="1"/>
</dbReference>
<reference evidence="8 9" key="1">
    <citation type="submission" date="2018-01" db="EMBL/GenBank/DDBJ databases">
        <title>The draft genome sequence of Cohaesibacter sp. H1304.</title>
        <authorList>
            <person name="Wang N.-N."/>
            <person name="Du Z.-J."/>
        </authorList>
    </citation>
    <scope>NUCLEOTIDE SEQUENCE [LARGE SCALE GENOMIC DNA]</scope>
    <source>
        <strain evidence="8 9">H1304</strain>
    </source>
</reference>
<comment type="subcellular location">
    <subcellularLocation>
        <location evidence="1">Cell envelope</location>
    </subcellularLocation>
</comment>
<dbReference type="PANTHER" id="PTHR47870">
    <property type="entry name" value="CYTOCHROME C-TYPE BIOGENESIS PROTEIN CCMH"/>
    <property type="match status" value="1"/>
</dbReference>
<dbReference type="Proteomes" id="UP000234881">
    <property type="component" value="Unassembled WGS sequence"/>
</dbReference>
<dbReference type="GO" id="GO:0005886">
    <property type="term" value="C:plasma membrane"/>
    <property type="evidence" value="ECO:0007669"/>
    <property type="project" value="TreeGrafter"/>
</dbReference>
<gene>
    <name evidence="8" type="primary">ccmI</name>
    <name evidence="8" type="ORF">C0081_12930</name>
</gene>
<evidence type="ECO:0000256" key="5">
    <source>
        <dbReference type="SAM" id="MobiDB-lite"/>
    </source>
</evidence>
<evidence type="ECO:0000256" key="4">
    <source>
        <dbReference type="ARBA" id="ARBA00022803"/>
    </source>
</evidence>
<accession>A0A2N5XR13</accession>
<dbReference type="NCBIfam" id="TIGR03142">
    <property type="entry name" value="cytochro_ccmI"/>
    <property type="match status" value="1"/>
</dbReference>
<keyword evidence="4" id="KW-0802">TPR repeat</keyword>
<protein>
    <submittedName>
        <fullName evidence="8">C-type cytochrome biogenesis protein CcmI</fullName>
    </submittedName>
</protein>
<name>A0A2N5XR13_9HYPH</name>
<dbReference type="Gene3D" id="1.25.40.10">
    <property type="entry name" value="Tetratricopeptide repeat domain"/>
    <property type="match status" value="1"/>
</dbReference>
<dbReference type="InterPro" id="IPR011990">
    <property type="entry name" value="TPR-like_helical_dom_sf"/>
</dbReference>
<feature type="transmembrane region" description="Helical" evidence="6">
    <location>
        <begin position="12"/>
        <end position="33"/>
    </location>
</feature>
<sequence>MLWPDLSESWTYMFWIIAAVLTAISVSVVIIPLTRKARANASADEYDLTIYKSQLKEIDGDVERGLIEEKEAEAARAEVARRMLNAQSVIDQEASEASSARDGKYKKSPKLTAGKISANTRIAVIIVLLVIPFVSAGLYFVLGSPSIQSQPLASRLQKAPEEQSLTELVASAELKLKQNPDDLQGWKKLAPIYLSMRRSDEAVQAFGNVVRLEGETVDNLANLGEAIVVREAGVVSKNAFSLFQRANQLDANAPKPRFFLAIALGQQGRERDAIDAWNALIQDSEAEAPWVPFAKNQISTLNKRLQNFDELESSETSQKSNELSPGSESGESSLGPSSEDIKAAAEMTSEDRMQMVEDMVSRLADRLNDEGGTADEWVKLIRAELVLNRPDMAVKTVTKALSALQSDVGGLEKVKAAARSLGVSINQ</sequence>
<feature type="domain" description="Cytochrome c-type biogenesis protein H TPR" evidence="7">
    <location>
        <begin position="152"/>
        <end position="283"/>
    </location>
</feature>
<evidence type="ECO:0000256" key="6">
    <source>
        <dbReference type="SAM" id="Phobius"/>
    </source>
</evidence>
<keyword evidence="6" id="KW-1133">Transmembrane helix</keyword>
<dbReference type="SUPFAM" id="SSF48452">
    <property type="entry name" value="TPR-like"/>
    <property type="match status" value="1"/>
</dbReference>
<dbReference type="GO" id="GO:0017004">
    <property type="term" value="P:cytochrome complex assembly"/>
    <property type="evidence" value="ECO:0007669"/>
    <property type="project" value="UniProtKB-KW"/>
</dbReference>
<feature type="region of interest" description="Disordered" evidence="5">
    <location>
        <begin position="309"/>
        <end position="341"/>
    </location>
</feature>
<keyword evidence="3" id="KW-0201">Cytochrome c-type biogenesis</keyword>
<keyword evidence="6" id="KW-0812">Transmembrane</keyword>
<dbReference type="InterPro" id="IPR051263">
    <property type="entry name" value="C-type_cytochrome_biogenesis"/>
</dbReference>
<evidence type="ECO:0000256" key="3">
    <source>
        <dbReference type="ARBA" id="ARBA00022748"/>
    </source>
</evidence>
<evidence type="ECO:0000313" key="9">
    <source>
        <dbReference type="Proteomes" id="UP000234881"/>
    </source>
</evidence>
<keyword evidence="6" id="KW-0472">Membrane</keyword>
<evidence type="ECO:0000259" key="7">
    <source>
        <dbReference type="Pfam" id="PF23914"/>
    </source>
</evidence>
<dbReference type="PANTHER" id="PTHR47870:SF1">
    <property type="entry name" value="CYTOCHROME C-TYPE BIOGENESIS PROTEIN CCMH"/>
    <property type="match status" value="1"/>
</dbReference>
<feature type="transmembrane region" description="Helical" evidence="6">
    <location>
        <begin position="122"/>
        <end position="142"/>
    </location>
</feature>
<dbReference type="RefSeq" id="WP_101534233.1">
    <property type="nucleotide sequence ID" value="NZ_PKUQ01000022.1"/>
</dbReference>
<evidence type="ECO:0000256" key="2">
    <source>
        <dbReference type="ARBA" id="ARBA00022737"/>
    </source>
</evidence>
<evidence type="ECO:0000313" key="8">
    <source>
        <dbReference type="EMBL" id="PLW76944.1"/>
    </source>
</evidence>
<dbReference type="EMBL" id="PKUQ01000022">
    <property type="protein sequence ID" value="PLW76944.1"/>
    <property type="molecule type" value="Genomic_DNA"/>
</dbReference>
<dbReference type="GO" id="GO:0030313">
    <property type="term" value="C:cell envelope"/>
    <property type="evidence" value="ECO:0007669"/>
    <property type="project" value="UniProtKB-SubCell"/>
</dbReference>
<keyword evidence="2" id="KW-0677">Repeat</keyword>
<organism evidence="8 9">
    <name type="scientific">Cohaesibacter celericrescens</name>
    <dbReference type="NCBI Taxonomy" id="2067669"/>
    <lineage>
        <taxon>Bacteria</taxon>
        <taxon>Pseudomonadati</taxon>
        <taxon>Pseudomonadota</taxon>
        <taxon>Alphaproteobacteria</taxon>
        <taxon>Hyphomicrobiales</taxon>
        <taxon>Cohaesibacteraceae</taxon>
    </lineage>
</organism>